<accession>A0AC34G1K1</accession>
<evidence type="ECO:0000313" key="1">
    <source>
        <dbReference type="Proteomes" id="UP000887579"/>
    </source>
</evidence>
<dbReference type="WBParaSite" id="ES5_v2.g23568.t1">
    <property type="protein sequence ID" value="ES5_v2.g23568.t1"/>
    <property type="gene ID" value="ES5_v2.g23568"/>
</dbReference>
<proteinExistence type="predicted"/>
<evidence type="ECO:0000313" key="2">
    <source>
        <dbReference type="WBParaSite" id="ES5_v2.g23568.t1"/>
    </source>
</evidence>
<protein>
    <submittedName>
        <fullName evidence="2">Uncharacterized protein</fullName>
    </submittedName>
</protein>
<name>A0AC34G1K1_9BILA</name>
<dbReference type="Proteomes" id="UP000887579">
    <property type="component" value="Unplaced"/>
</dbReference>
<organism evidence="1 2">
    <name type="scientific">Panagrolaimus sp. ES5</name>
    <dbReference type="NCBI Taxonomy" id="591445"/>
    <lineage>
        <taxon>Eukaryota</taxon>
        <taxon>Metazoa</taxon>
        <taxon>Ecdysozoa</taxon>
        <taxon>Nematoda</taxon>
        <taxon>Chromadorea</taxon>
        <taxon>Rhabditida</taxon>
        <taxon>Tylenchina</taxon>
        <taxon>Panagrolaimomorpha</taxon>
        <taxon>Panagrolaimoidea</taxon>
        <taxon>Panagrolaimidae</taxon>
        <taxon>Panagrolaimus</taxon>
    </lineage>
</organism>
<sequence length="162" mass="18904">MAAKNRCLFDKVDIINGEPLNDNQYSNLNLNQNYQSLHDNNVQSKRALNNSRKTEKYADLNNDEREDLKKSEKKCLTKKWGITKQGFNGSSSINQNSFEFPRQQDVRGNHSEIMQFQASQRLRNPNEENLNERNQQQQSDNREIKNVPKTTVDTLNIQILAY</sequence>
<reference evidence="2" key="1">
    <citation type="submission" date="2022-11" db="UniProtKB">
        <authorList>
            <consortium name="WormBaseParasite"/>
        </authorList>
    </citation>
    <scope>IDENTIFICATION</scope>
</reference>